<dbReference type="InterPro" id="IPR036206">
    <property type="entry name" value="ThiamineP_synth_sf"/>
</dbReference>
<dbReference type="PANTHER" id="PTHR20857:SF15">
    <property type="entry name" value="THIAMINE-PHOSPHATE SYNTHASE"/>
    <property type="match status" value="1"/>
</dbReference>
<dbReference type="GO" id="GO:0004789">
    <property type="term" value="F:thiamine-phosphate diphosphorylase activity"/>
    <property type="evidence" value="ECO:0007669"/>
    <property type="project" value="UniProtKB-EC"/>
</dbReference>
<evidence type="ECO:0000256" key="6">
    <source>
        <dbReference type="ARBA" id="ARBA00022977"/>
    </source>
</evidence>
<organism evidence="13 14">
    <name type="scientific">Vibrio tapetis subsp. tapetis</name>
    <dbReference type="NCBI Taxonomy" id="1671868"/>
    <lineage>
        <taxon>Bacteria</taxon>
        <taxon>Pseudomonadati</taxon>
        <taxon>Pseudomonadota</taxon>
        <taxon>Gammaproteobacteria</taxon>
        <taxon>Vibrionales</taxon>
        <taxon>Vibrionaceae</taxon>
        <taxon>Vibrio</taxon>
    </lineage>
</organism>
<accession>A0A2N8ZH24</accession>
<dbReference type="InterPro" id="IPR034291">
    <property type="entry name" value="TMP_synthase"/>
</dbReference>
<dbReference type="GO" id="GO:0009228">
    <property type="term" value="P:thiamine biosynthetic process"/>
    <property type="evidence" value="ECO:0007669"/>
    <property type="project" value="UniProtKB-KW"/>
</dbReference>
<protein>
    <recommendedName>
        <fullName evidence="10">Thiamine-phosphate synthase</fullName>
        <ecNumber evidence="10">2.5.1.3</ecNumber>
    </recommendedName>
    <alternativeName>
        <fullName evidence="10">Thiamine-phosphate pyrophosphorylase</fullName>
    </alternativeName>
</protein>
<evidence type="ECO:0000256" key="5">
    <source>
        <dbReference type="ARBA" id="ARBA00022842"/>
    </source>
</evidence>
<dbReference type="UniPathway" id="UPA00060">
    <property type="reaction ID" value="UER00141"/>
</dbReference>
<dbReference type="SUPFAM" id="SSF51391">
    <property type="entry name" value="Thiamin phosphate synthase"/>
    <property type="match status" value="1"/>
</dbReference>
<dbReference type="GO" id="GO:0005737">
    <property type="term" value="C:cytoplasm"/>
    <property type="evidence" value="ECO:0007669"/>
    <property type="project" value="TreeGrafter"/>
</dbReference>
<comment type="similarity">
    <text evidence="10">Belongs to the thiamine-phosphate synthase family.</text>
</comment>
<dbReference type="FunFam" id="3.20.20.70:FF:000064">
    <property type="entry name" value="Thiamine-phosphate synthase"/>
    <property type="match status" value="1"/>
</dbReference>
<evidence type="ECO:0000313" key="14">
    <source>
        <dbReference type="Proteomes" id="UP000235828"/>
    </source>
</evidence>
<dbReference type="CDD" id="cd00564">
    <property type="entry name" value="TMP_TenI"/>
    <property type="match status" value="1"/>
</dbReference>
<evidence type="ECO:0000256" key="1">
    <source>
        <dbReference type="ARBA" id="ARBA00001946"/>
    </source>
</evidence>
<dbReference type="InterPro" id="IPR022998">
    <property type="entry name" value="ThiamineP_synth_TenI"/>
</dbReference>
<sequence length="410" mass="45201">MYQLLIPTHLSHLTSLIKQCLSAAEEQGMDTSAIEVGTSETTDVCIQVDNKCFRLSVSFDSPLDEAAAMSLLLQMNGSDEKSLLVTYGSESIVDNQIAIDANTGNINSDVFRIDGLIKSVPSVTTLKTLTDKEKHLSWLAASIVLDFPIEDAVILARVASQSDVSRETWPTVPSQFPLPLLEDRELGIKLGWDNSEPVSFPIMEADSLGLYPVVDDVVWIERLLKLGIKTIQLRIKDRHHPELAEQVQKAICLGREFKAQVFINDYWELAIEHGAYGIHLGQEDLEVADLKAISEAGIRLGLSTHGYYEIQRIQQLSPSYIALGHIHPTTTKVMPSKPQGLVRLKLYQDLIGDFPTVAIGGIDLNRASEVWQCGVSSLAVVRAITLSSDPKAVIAEFNQVMNEKRPSDVS</sequence>
<dbReference type="AlphaFoldDB" id="A0A2N8ZH24"/>
<evidence type="ECO:0000259" key="12">
    <source>
        <dbReference type="Pfam" id="PF02581"/>
    </source>
</evidence>
<keyword evidence="5" id="KW-0460">Magnesium</keyword>
<keyword evidence="14" id="KW-1185">Reference proteome</keyword>
<dbReference type="Pfam" id="PF02581">
    <property type="entry name" value="TMP-TENI"/>
    <property type="match status" value="1"/>
</dbReference>
<keyword evidence="6 10" id="KW-0784">Thiamine biosynthesis</keyword>
<evidence type="ECO:0000256" key="11">
    <source>
        <dbReference type="RuleBase" id="RU004253"/>
    </source>
</evidence>
<dbReference type="NCBIfam" id="TIGR00693">
    <property type="entry name" value="thiE"/>
    <property type="match status" value="1"/>
</dbReference>
<evidence type="ECO:0000256" key="7">
    <source>
        <dbReference type="ARBA" id="ARBA00047334"/>
    </source>
</evidence>
<evidence type="ECO:0000256" key="2">
    <source>
        <dbReference type="ARBA" id="ARBA00005165"/>
    </source>
</evidence>
<reference evidence="13 14" key="1">
    <citation type="submission" date="2017-10" db="EMBL/GenBank/DDBJ databases">
        <authorList>
            <person name="Banno H."/>
            <person name="Chua N.-H."/>
        </authorList>
    </citation>
    <scope>NUCLEOTIDE SEQUENCE [LARGE SCALE GENOMIC DNA]</scope>
    <source>
        <strain evidence="13">Vibrio tapetis CECT4600</strain>
    </source>
</reference>
<evidence type="ECO:0000256" key="9">
    <source>
        <dbReference type="ARBA" id="ARBA00047883"/>
    </source>
</evidence>
<feature type="domain" description="Thiamine phosphate synthase/TenI" evidence="12">
    <location>
        <begin position="216"/>
        <end position="384"/>
    </location>
</feature>
<dbReference type="Gene3D" id="3.20.20.70">
    <property type="entry name" value="Aldolase class I"/>
    <property type="match status" value="1"/>
</dbReference>
<comment type="pathway">
    <text evidence="2 11">Cofactor biosynthesis; thiamine diphosphate biosynthesis; thiamine phosphate from 4-amino-2-methyl-5-diphosphomethylpyrimidine and 4-methyl-5-(2-phosphoethyl)-thiazole: step 1/1.</text>
</comment>
<gene>
    <name evidence="13" type="primary">thiE</name>
    <name evidence="13" type="ORF">VTAP4600_A3231</name>
</gene>
<name>A0A2N8ZH24_9VIBR</name>
<comment type="cofactor">
    <cofactor evidence="1">
        <name>Mg(2+)</name>
        <dbReference type="ChEBI" id="CHEBI:18420"/>
    </cofactor>
</comment>
<keyword evidence="4" id="KW-0479">Metal-binding</keyword>
<keyword evidence="3 10" id="KW-0808">Transferase</keyword>
<dbReference type="GO" id="GO:0046872">
    <property type="term" value="F:metal ion binding"/>
    <property type="evidence" value="ECO:0007669"/>
    <property type="project" value="UniProtKB-KW"/>
</dbReference>
<evidence type="ECO:0000313" key="13">
    <source>
        <dbReference type="EMBL" id="SON51197.1"/>
    </source>
</evidence>
<dbReference type="EMBL" id="LT960611">
    <property type="protein sequence ID" value="SON51197.1"/>
    <property type="molecule type" value="Genomic_DNA"/>
</dbReference>
<dbReference type="PANTHER" id="PTHR20857">
    <property type="entry name" value="THIAMINE-PHOSPHATE PYROPHOSPHORYLASE"/>
    <property type="match status" value="1"/>
</dbReference>
<evidence type="ECO:0000256" key="8">
    <source>
        <dbReference type="ARBA" id="ARBA00047851"/>
    </source>
</evidence>
<evidence type="ECO:0000256" key="3">
    <source>
        <dbReference type="ARBA" id="ARBA00022679"/>
    </source>
</evidence>
<proteinExistence type="inferred from homology"/>
<dbReference type="OrthoDB" id="9810880at2"/>
<dbReference type="GO" id="GO:0009229">
    <property type="term" value="P:thiamine diphosphate biosynthetic process"/>
    <property type="evidence" value="ECO:0007669"/>
    <property type="project" value="UniProtKB-UniPathway"/>
</dbReference>
<dbReference type="EC" id="2.5.1.3" evidence="10"/>
<dbReference type="NCBIfam" id="NF002904">
    <property type="entry name" value="PRK03512.1"/>
    <property type="match status" value="1"/>
</dbReference>
<comment type="catalytic activity">
    <reaction evidence="7 10">
        <text>4-methyl-5-(2-phosphooxyethyl)-thiazole + 4-amino-2-methyl-5-(diphosphooxymethyl)pyrimidine + H(+) = thiamine phosphate + diphosphate</text>
        <dbReference type="Rhea" id="RHEA:22328"/>
        <dbReference type="ChEBI" id="CHEBI:15378"/>
        <dbReference type="ChEBI" id="CHEBI:33019"/>
        <dbReference type="ChEBI" id="CHEBI:37575"/>
        <dbReference type="ChEBI" id="CHEBI:57841"/>
        <dbReference type="ChEBI" id="CHEBI:58296"/>
        <dbReference type="EC" id="2.5.1.3"/>
    </reaction>
</comment>
<dbReference type="Proteomes" id="UP000235828">
    <property type="component" value="Chromosome A"/>
</dbReference>
<evidence type="ECO:0000256" key="10">
    <source>
        <dbReference type="RuleBase" id="RU003826"/>
    </source>
</evidence>
<evidence type="ECO:0000256" key="4">
    <source>
        <dbReference type="ARBA" id="ARBA00022723"/>
    </source>
</evidence>
<comment type="catalytic activity">
    <reaction evidence="9 10">
        <text>2-[(2R,5Z)-2-carboxy-4-methylthiazol-5(2H)-ylidene]ethyl phosphate + 4-amino-2-methyl-5-(diphosphooxymethyl)pyrimidine + 2 H(+) = thiamine phosphate + CO2 + diphosphate</text>
        <dbReference type="Rhea" id="RHEA:47844"/>
        <dbReference type="ChEBI" id="CHEBI:15378"/>
        <dbReference type="ChEBI" id="CHEBI:16526"/>
        <dbReference type="ChEBI" id="CHEBI:33019"/>
        <dbReference type="ChEBI" id="CHEBI:37575"/>
        <dbReference type="ChEBI" id="CHEBI:57841"/>
        <dbReference type="ChEBI" id="CHEBI:62899"/>
        <dbReference type="EC" id="2.5.1.3"/>
    </reaction>
</comment>
<comment type="catalytic activity">
    <reaction evidence="8 10">
        <text>2-(2-carboxy-4-methylthiazol-5-yl)ethyl phosphate + 4-amino-2-methyl-5-(diphosphooxymethyl)pyrimidine + 2 H(+) = thiamine phosphate + CO2 + diphosphate</text>
        <dbReference type="Rhea" id="RHEA:47848"/>
        <dbReference type="ChEBI" id="CHEBI:15378"/>
        <dbReference type="ChEBI" id="CHEBI:16526"/>
        <dbReference type="ChEBI" id="CHEBI:33019"/>
        <dbReference type="ChEBI" id="CHEBI:37575"/>
        <dbReference type="ChEBI" id="CHEBI:57841"/>
        <dbReference type="ChEBI" id="CHEBI:62890"/>
        <dbReference type="EC" id="2.5.1.3"/>
    </reaction>
</comment>
<dbReference type="InterPro" id="IPR013785">
    <property type="entry name" value="Aldolase_TIM"/>
</dbReference>
<dbReference type="KEGG" id="vta:A3231"/>